<dbReference type="PANTHER" id="PTHR39339">
    <property type="entry name" value="SLR1444 PROTEIN"/>
    <property type="match status" value="1"/>
</dbReference>
<comment type="caution">
    <text evidence="2">The sequence shown here is derived from an EMBL/GenBank/DDBJ whole genome shotgun (WGS) entry which is preliminary data.</text>
</comment>
<dbReference type="Proteomes" id="UP000036959">
    <property type="component" value="Unassembled WGS sequence"/>
</dbReference>
<evidence type="ECO:0000259" key="1">
    <source>
        <dbReference type="PROSITE" id="PS51708"/>
    </source>
</evidence>
<dbReference type="PATRIC" id="fig|242163.4.peg.1267"/>
<dbReference type="InterPro" id="IPR038186">
    <property type="entry name" value="CHAD_dom_sf"/>
</dbReference>
<dbReference type="PROSITE" id="PS51708">
    <property type="entry name" value="CHAD"/>
    <property type="match status" value="1"/>
</dbReference>
<proteinExistence type="predicted"/>
<dbReference type="EMBL" id="LFJJ01000137">
    <property type="protein sequence ID" value="KND59355.1"/>
    <property type="molecule type" value="Genomic_DNA"/>
</dbReference>
<reference evidence="3" key="1">
    <citation type="submission" date="2015-06" db="EMBL/GenBank/DDBJ databases">
        <title>Comparative genomics of Burkholderia leaf nodule symbionts.</title>
        <authorList>
            <person name="Carlier A."/>
            <person name="Eberl L."/>
            <person name="Pinto-Carbo M."/>
        </authorList>
    </citation>
    <scope>NUCLEOTIDE SEQUENCE [LARGE SCALE GENOMIC DNA]</scope>
    <source>
        <strain evidence="3">UZHbot4</strain>
    </source>
</reference>
<dbReference type="Gene3D" id="1.40.20.10">
    <property type="entry name" value="CHAD domain"/>
    <property type="match status" value="1"/>
</dbReference>
<dbReference type="SMART" id="SM00880">
    <property type="entry name" value="CHAD"/>
    <property type="match status" value="1"/>
</dbReference>
<dbReference type="GO" id="GO:0004016">
    <property type="term" value="F:adenylate cyclase activity"/>
    <property type="evidence" value="ECO:0007669"/>
    <property type="project" value="UniProtKB-EC"/>
</dbReference>
<evidence type="ECO:0000313" key="3">
    <source>
        <dbReference type="Proteomes" id="UP000036959"/>
    </source>
</evidence>
<name>A0A0L0MAP8_9BURK</name>
<protein>
    <submittedName>
        <fullName evidence="2">Adenylate cyclase</fullName>
        <ecNumber evidence="2">4.6.1.1</ecNumber>
    </submittedName>
</protein>
<gene>
    <name evidence="2" type="ORF">BVER_00612</name>
</gene>
<dbReference type="Pfam" id="PF05235">
    <property type="entry name" value="CHAD"/>
    <property type="match status" value="1"/>
</dbReference>
<dbReference type="AlphaFoldDB" id="A0A0L0MAP8"/>
<sequence length="210" mass="24026">MLDDEFDTQQRAILKFLANAAGHTRDWDILIGLVEDDSDQALLDTFKRSRDEASGKNRETLTQAKLKKTLHDAVSEANRELNTSSARTPLTKFARKRVSVAQKQLKKRMRVASKTHGSDYASYHEVRKAGKKVRYLIEFFEPLLDKRKRKGLKQLKRLQKRLGMLNDVVASRDLLKTHRASLPDASSADKALKALKRKQKRRMNAASKLL</sequence>
<dbReference type="PANTHER" id="PTHR39339:SF1">
    <property type="entry name" value="CHAD DOMAIN-CONTAINING PROTEIN"/>
    <property type="match status" value="1"/>
</dbReference>
<organism evidence="2 3">
    <name type="scientific">Candidatus Burkholderia verschuerenii</name>
    <dbReference type="NCBI Taxonomy" id="242163"/>
    <lineage>
        <taxon>Bacteria</taxon>
        <taxon>Pseudomonadati</taxon>
        <taxon>Pseudomonadota</taxon>
        <taxon>Betaproteobacteria</taxon>
        <taxon>Burkholderiales</taxon>
        <taxon>Burkholderiaceae</taxon>
        <taxon>Burkholderia</taxon>
    </lineage>
</organism>
<dbReference type="InterPro" id="IPR007899">
    <property type="entry name" value="CHAD_dom"/>
</dbReference>
<keyword evidence="3" id="KW-1185">Reference proteome</keyword>
<evidence type="ECO:0000313" key="2">
    <source>
        <dbReference type="EMBL" id="KND59355.1"/>
    </source>
</evidence>
<keyword evidence="2" id="KW-0456">Lyase</keyword>
<dbReference type="EC" id="4.6.1.1" evidence="2"/>
<feature type="domain" description="CHAD" evidence="1">
    <location>
        <begin position="1"/>
        <end position="210"/>
    </location>
</feature>
<accession>A0A0L0MAP8</accession>